<dbReference type="Gene3D" id="3.20.20.100">
    <property type="entry name" value="NADP-dependent oxidoreductase domain"/>
    <property type="match status" value="1"/>
</dbReference>
<dbReference type="PANTHER" id="PTHR43147">
    <property type="entry name" value="PROTEIN TAS"/>
    <property type="match status" value="1"/>
</dbReference>
<accession>A0A166TPI6</accession>
<sequence>MSDPALEYTNLGPLKVPRIFNGLWQLSSSAWGVTDAARMQEEMARYVDSGFYAFDMADQYGPAESIFGAFRASHASPQSLVAATKWCVFENMEPTRAAVEAVVRARLAALQAPAVDLLQTHWGDYTGDYLTAHAHLRDLQKEGLITALGLCNMDCQRTDEICSALGAGAVVSNQVQFSLIDQRPLAGMAAMCRKHGLKLLTYGTLCGGFLSDKYLGAPEPDFASAALTPSQRKYLDVITSIWGSWPLFQALLRACRAAGDRHGGASIAAVATRWVLDHACVGAVLIGARLGVSDHRADNRGVFRLALTARDRAEIDAVLARSRGGEMIARIGDCGTEYRRRIEGLKYFAPEGHA</sequence>
<reference evidence="2 3" key="1">
    <citation type="journal article" date="2016" name="Mol. Biol. Evol.">
        <title>Comparative Genomics of Early-Diverging Mushroom-Forming Fungi Provides Insights into the Origins of Lignocellulose Decay Capabilities.</title>
        <authorList>
            <person name="Nagy L.G."/>
            <person name="Riley R."/>
            <person name="Tritt A."/>
            <person name="Adam C."/>
            <person name="Daum C."/>
            <person name="Floudas D."/>
            <person name="Sun H."/>
            <person name="Yadav J.S."/>
            <person name="Pangilinan J."/>
            <person name="Larsson K.H."/>
            <person name="Matsuura K."/>
            <person name="Barry K."/>
            <person name="Labutti K."/>
            <person name="Kuo R."/>
            <person name="Ohm R.A."/>
            <person name="Bhattacharya S.S."/>
            <person name="Shirouzu T."/>
            <person name="Yoshinaga Y."/>
            <person name="Martin F.M."/>
            <person name="Grigoriev I.V."/>
            <person name="Hibbett D.S."/>
        </authorList>
    </citation>
    <scope>NUCLEOTIDE SEQUENCE [LARGE SCALE GENOMIC DNA]</scope>
    <source>
        <strain evidence="2 3">CBS 109695</strain>
    </source>
</reference>
<feature type="domain" description="NADP-dependent oxidoreductase" evidence="1">
    <location>
        <begin position="19"/>
        <end position="319"/>
    </location>
</feature>
<dbReference type="PANTHER" id="PTHR43147:SF2">
    <property type="entry name" value="NADP-DEPENDENT OXIDOREDUCTASE DOMAIN-CONTAINING PROTEIN"/>
    <property type="match status" value="1"/>
</dbReference>
<evidence type="ECO:0000313" key="2">
    <source>
        <dbReference type="EMBL" id="KZP30835.1"/>
    </source>
</evidence>
<dbReference type="InterPro" id="IPR023210">
    <property type="entry name" value="NADP_OxRdtase_dom"/>
</dbReference>
<dbReference type="Pfam" id="PF00248">
    <property type="entry name" value="Aldo_ket_red"/>
    <property type="match status" value="1"/>
</dbReference>
<organism evidence="2 3">
    <name type="scientific">Athelia psychrophila</name>
    <dbReference type="NCBI Taxonomy" id="1759441"/>
    <lineage>
        <taxon>Eukaryota</taxon>
        <taxon>Fungi</taxon>
        <taxon>Dikarya</taxon>
        <taxon>Basidiomycota</taxon>
        <taxon>Agaricomycotina</taxon>
        <taxon>Agaricomycetes</taxon>
        <taxon>Agaricomycetidae</taxon>
        <taxon>Atheliales</taxon>
        <taxon>Atheliaceae</taxon>
        <taxon>Athelia</taxon>
    </lineage>
</organism>
<dbReference type="AlphaFoldDB" id="A0A166TPI6"/>
<proteinExistence type="predicted"/>
<dbReference type="CDD" id="cd19101">
    <property type="entry name" value="AKR_unchar"/>
    <property type="match status" value="1"/>
</dbReference>
<evidence type="ECO:0000313" key="3">
    <source>
        <dbReference type="Proteomes" id="UP000076532"/>
    </source>
</evidence>
<gene>
    <name evidence="2" type="ORF">FIBSPDRAFT_850275</name>
</gene>
<dbReference type="OrthoDB" id="686384at2759"/>
<dbReference type="STRING" id="436010.A0A166TPI6"/>
<name>A0A166TPI6_9AGAM</name>
<keyword evidence="3" id="KW-1185">Reference proteome</keyword>
<dbReference type="Proteomes" id="UP000076532">
    <property type="component" value="Unassembled WGS sequence"/>
</dbReference>
<dbReference type="SUPFAM" id="SSF51430">
    <property type="entry name" value="NAD(P)-linked oxidoreductase"/>
    <property type="match status" value="1"/>
</dbReference>
<evidence type="ECO:0000259" key="1">
    <source>
        <dbReference type="Pfam" id="PF00248"/>
    </source>
</evidence>
<protein>
    <submittedName>
        <fullName evidence="2">Aldo/keto reductase</fullName>
    </submittedName>
</protein>
<dbReference type="InterPro" id="IPR036812">
    <property type="entry name" value="NAD(P)_OxRdtase_dom_sf"/>
</dbReference>
<dbReference type="EMBL" id="KV417492">
    <property type="protein sequence ID" value="KZP30835.1"/>
    <property type="molecule type" value="Genomic_DNA"/>
</dbReference>